<proteinExistence type="predicted"/>
<dbReference type="AlphaFoldDB" id="A0AAD1U202"/>
<keyword evidence="1" id="KW-0812">Transmembrane</keyword>
<organism evidence="2 3">
    <name type="scientific">Euplotes crassus</name>
    <dbReference type="NCBI Taxonomy" id="5936"/>
    <lineage>
        <taxon>Eukaryota</taxon>
        <taxon>Sar</taxon>
        <taxon>Alveolata</taxon>
        <taxon>Ciliophora</taxon>
        <taxon>Intramacronucleata</taxon>
        <taxon>Spirotrichea</taxon>
        <taxon>Hypotrichia</taxon>
        <taxon>Euplotida</taxon>
        <taxon>Euplotidae</taxon>
        <taxon>Moneuplotes</taxon>
    </lineage>
</organism>
<name>A0AAD1U202_EUPCR</name>
<sequence length="740" mass="85461">MELDPTDQFNLREKIQRLTVAEFDQIVDEAKARVDMEERKEDQKIAKLEHLRLTLVLFNEKATDQNIEEFEDLYQKLVGPDPENEDEAIPLKYKAEFMFNLFDIFRYNGGYTRCRVLMDLFKELFETHKADDYVAFKYYSAYLCVDSDYMTLACKTPEEYIGDIFEDIHSREFSQEILRDLEFKKDMLFCSYYSLADTEKWMVVTDKLLETCESTRLLHLMKDFVIGNYQNLAKDDDKMNKQVRRALPMMKEELKTHPEPELADCFLGLSMIEIMDYMSKKDKEEVVRLVDVLIKLTEHHKLMKTSKLFFKIMATLLVFNLDPESVDQGKVFSFRKEFEELVSRSTYEINYSMMDGFGLLVNIQELMGAKIDYQIAKNYADLIKNDKLSYISFVSSLESIRDPTMKPYIETALEYCEEFGVDKLHKFRANLDLTNIMVMMAVPDMQGMMKAMTELDSLAELYEQNLNIFLETKLQSIYSAQVMMANSTGNVQKYIEVGLKFLPKQTVVNEFATATYETIIGQIAVQGDIAKADKLCNNFLAYARKNGENTKPYHKALVCKMSMLSQSNNLFQALQASAKCEQISLAVYGDGSLEHANAIRASCQMKTQIGKLQESYQGLLNCYEMYKNKFGSEINPDSSSVLTSMAVIKTHLKEFEDAYNLIDKAKEIEQKATSKFSQQYTLIIKIEKSIEDAEQKHHARHSGLFGKSKKYSKAKVAVALIGVGLATFGAMYYFRNKRSK</sequence>
<protein>
    <submittedName>
        <fullName evidence="2">Uncharacterized protein</fullName>
    </submittedName>
</protein>
<dbReference type="Gene3D" id="1.25.40.10">
    <property type="entry name" value="Tetratricopeptide repeat domain"/>
    <property type="match status" value="1"/>
</dbReference>
<keyword evidence="1" id="KW-0472">Membrane</keyword>
<comment type="caution">
    <text evidence="2">The sequence shown here is derived from an EMBL/GenBank/DDBJ whole genome shotgun (WGS) entry which is preliminary data.</text>
</comment>
<dbReference type="Proteomes" id="UP001295684">
    <property type="component" value="Unassembled WGS sequence"/>
</dbReference>
<dbReference type="EMBL" id="CAMPGE010000076">
    <property type="protein sequence ID" value="CAI2358796.1"/>
    <property type="molecule type" value="Genomic_DNA"/>
</dbReference>
<dbReference type="InterPro" id="IPR011990">
    <property type="entry name" value="TPR-like_helical_dom_sf"/>
</dbReference>
<keyword evidence="3" id="KW-1185">Reference proteome</keyword>
<feature type="transmembrane region" description="Helical" evidence="1">
    <location>
        <begin position="716"/>
        <end position="734"/>
    </location>
</feature>
<evidence type="ECO:0000313" key="2">
    <source>
        <dbReference type="EMBL" id="CAI2358796.1"/>
    </source>
</evidence>
<gene>
    <name evidence="2" type="ORF">ECRASSUSDP1_LOCUS79</name>
</gene>
<keyword evidence="1" id="KW-1133">Transmembrane helix</keyword>
<evidence type="ECO:0000313" key="3">
    <source>
        <dbReference type="Proteomes" id="UP001295684"/>
    </source>
</evidence>
<evidence type="ECO:0000256" key="1">
    <source>
        <dbReference type="SAM" id="Phobius"/>
    </source>
</evidence>
<accession>A0AAD1U202</accession>
<reference evidence="2" key="1">
    <citation type="submission" date="2023-07" db="EMBL/GenBank/DDBJ databases">
        <authorList>
            <consortium name="AG Swart"/>
            <person name="Singh M."/>
            <person name="Singh A."/>
            <person name="Seah K."/>
            <person name="Emmerich C."/>
        </authorList>
    </citation>
    <scope>NUCLEOTIDE SEQUENCE</scope>
    <source>
        <strain evidence="2">DP1</strain>
    </source>
</reference>